<accession>A0A1M4N1K0</accession>
<dbReference type="InterPro" id="IPR027417">
    <property type="entry name" value="P-loop_NTPase"/>
</dbReference>
<reference evidence="3" key="1">
    <citation type="submission" date="2016-09" db="EMBL/GenBank/DDBJ databases">
        <authorList>
            <person name="Wibberg D."/>
        </authorList>
    </citation>
    <scope>NUCLEOTIDE SEQUENCE [LARGE SCALE GENOMIC DNA]</scope>
</reference>
<dbReference type="Gene3D" id="3.40.50.300">
    <property type="entry name" value="P-loop containing nucleotide triphosphate hydrolases"/>
    <property type="match status" value="1"/>
</dbReference>
<feature type="domain" description="ORC1/DEAH AAA+ ATPase" evidence="1">
    <location>
        <begin position="58"/>
        <end position="194"/>
    </location>
</feature>
<organism evidence="2 3">
    <name type="scientific">Donghicola eburneus</name>
    <dbReference type="NCBI Taxonomy" id="393278"/>
    <lineage>
        <taxon>Bacteria</taxon>
        <taxon>Pseudomonadati</taxon>
        <taxon>Pseudomonadota</taxon>
        <taxon>Alphaproteobacteria</taxon>
        <taxon>Rhodobacterales</taxon>
        <taxon>Roseobacteraceae</taxon>
        <taxon>Donghicola</taxon>
    </lineage>
</organism>
<sequence length="334" mass="37420">MTKTKAQIARIVAGLRDIHIKTDRDRAIRNELELLFSYGEDDQLTHHPVRFTGGTETHGITFIEGSGGGKTTAILKVLRDFEPLALNPETGAPRWLFSKVESPATLRSLGVSILQRLGVDRVSDRAKVYEIWEMVRVKLKTSGISLLWLDEAHDLFKDTVTAETNDMFKMLKSMMQGDHPVVLVLSGTERLEAMTGIDAQVNRRFVKIKPQPLAYGTDNGRIEVVVRKFAEKAELESDISGEIVARLIRASRFRFGRCIELTIRAIHTALMDGADALRIEHFQVAFAEIESADVTKNIFISPDWQLIELADDDDAKALELQASARNPNKKKKVA</sequence>
<name>A0A1M4N1K0_9RHOB</name>
<protein>
    <recommendedName>
        <fullName evidence="1">ORC1/DEAH AAA+ ATPase domain-containing protein</fullName>
    </recommendedName>
</protein>
<dbReference type="RefSeq" id="WP_246802546.1">
    <property type="nucleotide sequence ID" value="NZ_FMJB01000059.1"/>
</dbReference>
<dbReference type="EMBL" id="FMJB01000059">
    <property type="protein sequence ID" value="SCM68732.1"/>
    <property type="molecule type" value="Genomic_DNA"/>
</dbReference>
<evidence type="ECO:0000313" key="2">
    <source>
        <dbReference type="EMBL" id="SCM68732.1"/>
    </source>
</evidence>
<dbReference type="Proteomes" id="UP000184085">
    <property type="component" value="Unassembled WGS sequence"/>
</dbReference>
<dbReference type="SUPFAM" id="SSF52540">
    <property type="entry name" value="P-loop containing nucleoside triphosphate hydrolases"/>
    <property type="match status" value="1"/>
</dbReference>
<dbReference type="AlphaFoldDB" id="A0A1M4N1K0"/>
<dbReference type="InterPro" id="IPR049945">
    <property type="entry name" value="AAA_22"/>
</dbReference>
<gene>
    <name evidence="2" type="ORF">KARMA_2959</name>
</gene>
<evidence type="ECO:0000259" key="1">
    <source>
        <dbReference type="Pfam" id="PF13401"/>
    </source>
</evidence>
<proteinExistence type="predicted"/>
<keyword evidence="3" id="KW-1185">Reference proteome</keyword>
<evidence type="ECO:0000313" key="3">
    <source>
        <dbReference type="Proteomes" id="UP000184085"/>
    </source>
</evidence>
<dbReference type="Pfam" id="PF13401">
    <property type="entry name" value="AAA_22"/>
    <property type="match status" value="1"/>
</dbReference>